<dbReference type="PANTHER" id="PTHR31672:SF13">
    <property type="entry name" value="F-BOX PROTEIN CPR30-LIKE"/>
    <property type="match status" value="1"/>
</dbReference>
<proteinExistence type="predicted"/>
<name>A0A1S3YI11_TOBAC</name>
<reference evidence="2" key="1">
    <citation type="submission" date="2025-08" db="UniProtKB">
        <authorList>
            <consortium name="RefSeq"/>
        </authorList>
    </citation>
    <scope>IDENTIFICATION</scope>
</reference>
<dbReference type="InterPro" id="IPR017451">
    <property type="entry name" value="F-box-assoc_interact_dom"/>
</dbReference>
<gene>
    <name evidence="2" type="primary">LOC107776376</name>
</gene>
<evidence type="ECO:0000313" key="2">
    <source>
        <dbReference type="RefSeq" id="XP_016451755.1"/>
    </source>
</evidence>
<dbReference type="OrthoDB" id="1256863at2759"/>
<protein>
    <submittedName>
        <fullName evidence="2">F-box protein CPR30</fullName>
    </submittedName>
</protein>
<organism evidence="2">
    <name type="scientific">Nicotiana tabacum</name>
    <name type="common">Common tobacco</name>
    <dbReference type="NCBI Taxonomy" id="4097"/>
    <lineage>
        <taxon>Eukaryota</taxon>
        <taxon>Viridiplantae</taxon>
        <taxon>Streptophyta</taxon>
        <taxon>Embryophyta</taxon>
        <taxon>Tracheophyta</taxon>
        <taxon>Spermatophyta</taxon>
        <taxon>Magnoliopsida</taxon>
        <taxon>eudicotyledons</taxon>
        <taxon>Gunneridae</taxon>
        <taxon>Pentapetalae</taxon>
        <taxon>asterids</taxon>
        <taxon>lamiids</taxon>
        <taxon>Solanales</taxon>
        <taxon>Solanaceae</taxon>
        <taxon>Nicotianoideae</taxon>
        <taxon>Nicotianeae</taxon>
        <taxon>Nicotiana</taxon>
    </lineage>
</organism>
<dbReference type="Pfam" id="PF07734">
    <property type="entry name" value="FBA_1"/>
    <property type="match status" value="1"/>
</dbReference>
<evidence type="ECO:0000259" key="1">
    <source>
        <dbReference type="Pfam" id="PF07734"/>
    </source>
</evidence>
<dbReference type="NCBIfam" id="TIGR01640">
    <property type="entry name" value="F_box_assoc_1"/>
    <property type="match status" value="1"/>
</dbReference>
<dbReference type="RefSeq" id="XP_016451755.1">
    <property type="nucleotide sequence ID" value="XM_016596269.1"/>
</dbReference>
<accession>A0A1S3YI11</accession>
<dbReference type="PaxDb" id="4097-A0A1S3YI11"/>
<sequence length="308" mass="34891">MVTEQIYHYSLDAPSLQRDSVVSLLKPPTIPESSWGGKVYVNSCSGLFVLALSPYNIVLWNPTIRESRKIPSPISIHGEERSHTFYGLGYDSPSSKDDYKIVRLGLIYHPDGHDVQIFSTKSDSWKLIGKLPVSYDIEGDMVVADGIVYMIINEPPDNKFILSLCLKNENFEEILFQGHRDLLMEKPNLFTVEGCLCLTKFSSLINELADFEVWRMKKNGTMSYSWSKVLAITVPVPDDNWLCTRIHVLPVSFMKDGGILFRRSKAELLFYDPKTQKFEEVKTAGLEASLYLYGAVTYVETLISPNAL</sequence>
<dbReference type="InterPro" id="IPR011043">
    <property type="entry name" value="Gal_Oxase/kelch_b-propeller"/>
</dbReference>
<dbReference type="OMA" id="MIINEPP"/>
<dbReference type="InterPro" id="IPR050796">
    <property type="entry name" value="SCF_F-box_component"/>
</dbReference>
<feature type="domain" description="F-box associated beta-propeller type 1" evidence="1">
    <location>
        <begin position="40"/>
        <end position="244"/>
    </location>
</feature>
<dbReference type="InterPro" id="IPR006527">
    <property type="entry name" value="F-box-assoc_dom_typ1"/>
</dbReference>
<dbReference type="KEGG" id="nta:107776376"/>
<dbReference type="AlphaFoldDB" id="A0A1S3YI11"/>
<dbReference type="PANTHER" id="PTHR31672">
    <property type="entry name" value="BNACNNG10540D PROTEIN"/>
    <property type="match status" value="1"/>
</dbReference>
<dbReference type="SUPFAM" id="SSF50965">
    <property type="entry name" value="Galactose oxidase, central domain"/>
    <property type="match status" value="1"/>
</dbReference>